<keyword evidence="3" id="KW-1185">Reference proteome</keyword>
<evidence type="ECO:0000313" key="3">
    <source>
        <dbReference type="Proteomes" id="UP000000851"/>
    </source>
</evidence>
<dbReference type="AlphaFoldDB" id="C7QAF9"/>
<dbReference type="Pfam" id="PF10604">
    <property type="entry name" value="Polyketide_cyc2"/>
    <property type="match status" value="1"/>
</dbReference>
<dbReference type="SUPFAM" id="SSF55961">
    <property type="entry name" value="Bet v1-like"/>
    <property type="match status" value="1"/>
</dbReference>
<reference evidence="2 3" key="1">
    <citation type="journal article" date="2009" name="Stand. Genomic Sci.">
        <title>Complete genome sequence of Catenulispora acidiphila type strain (ID 139908).</title>
        <authorList>
            <person name="Copeland A."/>
            <person name="Lapidus A."/>
            <person name="Glavina Del Rio T."/>
            <person name="Nolan M."/>
            <person name="Lucas S."/>
            <person name="Chen F."/>
            <person name="Tice H."/>
            <person name="Cheng J.F."/>
            <person name="Bruce D."/>
            <person name="Goodwin L."/>
            <person name="Pitluck S."/>
            <person name="Mikhailova N."/>
            <person name="Pati A."/>
            <person name="Ivanova N."/>
            <person name="Mavromatis K."/>
            <person name="Chen A."/>
            <person name="Palaniappan K."/>
            <person name="Chain P."/>
            <person name="Land M."/>
            <person name="Hauser L."/>
            <person name="Chang Y.J."/>
            <person name="Jeffries C.D."/>
            <person name="Chertkov O."/>
            <person name="Brettin T."/>
            <person name="Detter J.C."/>
            <person name="Han C."/>
            <person name="Ali Z."/>
            <person name="Tindall B.J."/>
            <person name="Goker M."/>
            <person name="Bristow J."/>
            <person name="Eisen J.A."/>
            <person name="Markowitz V."/>
            <person name="Hugenholtz P."/>
            <person name="Kyrpides N.C."/>
            <person name="Klenk H.P."/>
        </authorList>
    </citation>
    <scope>NUCLEOTIDE SEQUENCE [LARGE SCALE GENOMIC DNA]</scope>
    <source>
        <strain evidence="3">DSM 44928 / JCM 14897 / NBRC 102108 / NRRL B-24433 / ID139908</strain>
    </source>
</reference>
<dbReference type="KEGG" id="cai:Caci_3553"/>
<organism evidence="2 3">
    <name type="scientific">Catenulispora acidiphila (strain DSM 44928 / JCM 14897 / NBRC 102108 / NRRL B-24433 / ID139908)</name>
    <dbReference type="NCBI Taxonomy" id="479433"/>
    <lineage>
        <taxon>Bacteria</taxon>
        <taxon>Bacillati</taxon>
        <taxon>Actinomycetota</taxon>
        <taxon>Actinomycetes</taxon>
        <taxon>Catenulisporales</taxon>
        <taxon>Catenulisporaceae</taxon>
        <taxon>Catenulispora</taxon>
    </lineage>
</organism>
<dbReference type="InterPro" id="IPR023393">
    <property type="entry name" value="START-like_dom_sf"/>
</dbReference>
<proteinExistence type="predicted"/>
<dbReference type="InParanoid" id="C7QAF9"/>
<dbReference type="CDD" id="cd07812">
    <property type="entry name" value="SRPBCC"/>
    <property type="match status" value="1"/>
</dbReference>
<feature type="region of interest" description="Disordered" evidence="1">
    <location>
        <begin position="30"/>
        <end position="51"/>
    </location>
</feature>
<dbReference type="STRING" id="479433.Caci_3553"/>
<dbReference type="HOGENOM" id="CLU_106514_2_1_11"/>
<dbReference type="Proteomes" id="UP000000851">
    <property type="component" value="Chromosome"/>
</dbReference>
<sequence>MEQATIWVDAPPERVWKLISDPTRYGEWSLENQGGTWKSPPGPGAQFKGRNKRGLARWATTCTVTDYQAPSRFTFEVHESAMRWGYILEPRDGGTTVTEFAEQIGRPILSSRIALGSGVAGRDRVAIRMANIDATLAAVKKAAESRA</sequence>
<gene>
    <name evidence="2" type="ordered locus">Caci_3553</name>
</gene>
<dbReference type="InterPro" id="IPR019587">
    <property type="entry name" value="Polyketide_cyclase/dehydratase"/>
</dbReference>
<evidence type="ECO:0000256" key="1">
    <source>
        <dbReference type="SAM" id="MobiDB-lite"/>
    </source>
</evidence>
<dbReference type="EMBL" id="CP001700">
    <property type="protein sequence ID" value="ACU72458.1"/>
    <property type="molecule type" value="Genomic_DNA"/>
</dbReference>
<evidence type="ECO:0008006" key="4">
    <source>
        <dbReference type="Google" id="ProtNLM"/>
    </source>
</evidence>
<name>C7QAF9_CATAD</name>
<dbReference type="eggNOG" id="COG3832">
    <property type="taxonomic scope" value="Bacteria"/>
</dbReference>
<protein>
    <recommendedName>
        <fullName evidence="4">Activator of Hsp90 ATPase 1 family protein</fullName>
    </recommendedName>
</protein>
<accession>C7QAF9</accession>
<dbReference type="Gene3D" id="3.30.530.20">
    <property type="match status" value="1"/>
</dbReference>
<dbReference type="OrthoDB" id="4618973at2"/>
<dbReference type="RefSeq" id="WP_015792187.1">
    <property type="nucleotide sequence ID" value="NC_013131.1"/>
</dbReference>
<evidence type="ECO:0000313" key="2">
    <source>
        <dbReference type="EMBL" id="ACU72458.1"/>
    </source>
</evidence>